<organism evidence="15 16">
    <name type="scientific">Sparassis crispa</name>
    <dbReference type="NCBI Taxonomy" id="139825"/>
    <lineage>
        <taxon>Eukaryota</taxon>
        <taxon>Fungi</taxon>
        <taxon>Dikarya</taxon>
        <taxon>Basidiomycota</taxon>
        <taxon>Agaricomycotina</taxon>
        <taxon>Agaricomycetes</taxon>
        <taxon>Polyporales</taxon>
        <taxon>Sparassidaceae</taxon>
        <taxon>Sparassis</taxon>
    </lineage>
</organism>
<gene>
    <name evidence="15" type="ORF">SCP_0506680</name>
</gene>
<dbReference type="GO" id="GO:0003919">
    <property type="term" value="F:FMN adenylyltransferase activity"/>
    <property type="evidence" value="ECO:0007669"/>
    <property type="project" value="UniProtKB-EC"/>
</dbReference>
<keyword evidence="16" id="KW-1185">Reference proteome</keyword>
<dbReference type="Gene3D" id="3.40.50.620">
    <property type="entry name" value="HUPs"/>
    <property type="match status" value="1"/>
</dbReference>
<keyword evidence="8" id="KW-0274">FAD</keyword>
<evidence type="ECO:0000256" key="6">
    <source>
        <dbReference type="ARBA" id="ARBA00022695"/>
    </source>
</evidence>
<dbReference type="InParanoid" id="A0A401GN28"/>
<dbReference type="PANTHER" id="PTHR23293:SF9">
    <property type="entry name" value="FAD SYNTHASE"/>
    <property type="match status" value="1"/>
</dbReference>
<evidence type="ECO:0000256" key="13">
    <source>
        <dbReference type="SAM" id="MobiDB-lite"/>
    </source>
</evidence>
<feature type="compositionally biased region" description="Low complexity" evidence="13">
    <location>
        <begin position="180"/>
        <end position="193"/>
    </location>
</feature>
<evidence type="ECO:0000256" key="1">
    <source>
        <dbReference type="ARBA" id="ARBA00004726"/>
    </source>
</evidence>
<dbReference type="InterPro" id="IPR014729">
    <property type="entry name" value="Rossmann-like_a/b/a_fold"/>
</dbReference>
<evidence type="ECO:0000256" key="2">
    <source>
        <dbReference type="ARBA" id="ARBA00012393"/>
    </source>
</evidence>
<keyword evidence="5" id="KW-0808">Transferase</keyword>
<feature type="region of interest" description="Disordered" evidence="13">
    <location>
        <begin position="320"/>
        <end position="359"/>
    </location>
</feature>
<dbReference type="EMBL" id="BFAD01000005">
    <property type="protein sequence ID" value="GBE83613.1"/>
    <property type="molecule type" value="Genomic_DNA"/>
</dbReference>
<comment type="catalytic activity">
    <reaction evidence="12">
        <text>FMN + ATP + H(+) = FAD + diphosphate</text>
        <dbReference type="Rhea" id="RHEA:17237"/>
        <dbReference type="ChEBI" id="CHEBI:15378"/>
        <dbReference type="ChEBI" id="CHEBI:30616"/>
        <dbReference type="ChEBI" id="CHEBI:33019"/>
        <dbReference type="ChEBI" id="CHEBI:57692"/>
        <dbReference type="ChEBI" id="CHEBI:58210"/>
        <dbReference type="EC" id="2.7.7.2"/>
    </reaction>
</comment>
<evidence type="ECO:0000256" key="5">
    <source>
        <dbReference type="ARBA" id="ARBA00022679"/>
    </source>
</evidence>
<evidence type="ECO:0000313" key="15">
    <source>
        <dbReference type="EMBL" id="GBE83613.1"/>
    </source>
</evidence>
<evidence type="ECO:0000256" key="11">
    <source>
        <dbReference type="ARBA" id="ARBA00031871"/>
    </source>
</evidence>
<name>A0A401GN28_9APHY</name>
<dbReference type="EC" id="2.7.7.2" evidence="2"/>
<keyword evidence="3" id="KW-0285">Flavoprotein</keyword>
<dbReference type="SUPFAM" id="SSF52402">
    <property type="entry name" value="Adenine nucleotide alpha hydrolases-like"/>
    <property type="match status" value="1"/>
</dbReference>
<dbReference type="GO" id="GO:0005524">
    <property type="term" value="F:ATP binding"/>
    <property type="evidence" value="ECO:0007669"/>
    <property type="project" value="UniProtKB-KW"/>
</dbReference>
<evidence type="ECO:0000256" key="7">
    <source>
        <dbReference type="ARBA" id="ARBA00022741"/>
    </source>
</evidence>
<proteinExistence type="predicted"/>
<protein>
    <recommendedName>
        <fullName evidence="2">FAD synthase</fullName>
        <ecNumber evidence="2">2.7.7.2</ecNumber>
    </recommendedName>
    <alternativeName>
        <fullName evidence="10">FAD pyrophosphorylase</fullName>
    </alternativeName>
    <alternativeName>
        <fullName evidence="11">FMN adenylyltransferase</fullName>
    </alternativeName>
</protein>
<evidence type="ECO:0000256" key="3">
    <source>
        <dbReference type="ARBA" id="ARBA00022630"/>
    </source>
</evidence>
<evidence type="ECO:0000259" key="14">
    <source>
        <dbReference type="Pfam" id="PF01507"/>
    </source>
</evidence>
<dbReference type="CDD" id="cd23948">
    <property type="entry name" value="FAD_synthase"/>
    <property type="match status" value="1"/>
</dbReference>
<evidence type="ECO:0000313" key="16">
    <source>
        <dbReference type="Proteomes" id="UP000287166"/>
    </source>
</evidence>
<feature type="domain" description="Phosphoadenosine phosphosulphate reductase" evidence="14">
    <location>
        <begin position="96"/>
        <end position="296"/>
    </location>
</feature>
<keyword evidence="7" id="KW-0547">Nucleotide-binding</keyword>
<keyword evidence="6" id="KW-0548">Nucleotidyltransferase</keyword>
<evidence type="ECO:0000256" key="4">
    <source>
        <dbReference type="ARBA" id="ARBA00022643"/>
    </source>
</evidence>
<reference evidence="15 16" key="1">
    <citation type="journal article" date="2018" name="Sci. Rep.">
        <title>Genome sequence of the cauliflower mushroom Sparassis crispa (Hanabiratake) and its association with beneficial usage.</title>
        <authorList>
            <person name="Kiyama R."/>
            <person name="Furutani Y."/>
            <person name="Kawaguchi K."/>
            <person name="Nakanishi T."/>
        </authorList>
    </citation>
    <scope>NUCLEOTIDE SEQUENCE [LARGE SCALE GENOMIC DNA]</scope>
</reference>
<comment type="caution">
    <text evidence="15">The sequence shown here is derived from an EMBL/GenBank/DDBJ whole genome shotgun (WGS) entry which is preliminary data.</text>
</comment>
<evidence type="ECO:0000256" key="10">
    <source>
        <dbReference type="ARBA" id="ARBA00031145"/>
    </source>
</evidence>
<accession>A0A401GN28</accession>
<dbReference type="STRING" id="139825.A0A401GN28"/>
<dbReference type="PANTHER" id="PTHR23293">
    <property type="entry name" value="FAD SYNTHETASE-RELATED FMN ADENYLYLTRANSFERASE"/>
    <property type="match status" value="1"/>
</dbReference>
<dbReference type="Pfam" id="PF01507">
    <property type="entry name" value="PAPS_reduct"/>
    <property type="match status" value="1"/>
</dbReference>
<comment type="pathway">
    <text evidence="1">Cofactor biosynthesis; FAD biosynthesis; FAD from FMN: step 1/1.</text>
</comment>
<dbReference type="RefSeq" id="XP_027614526.1">
    <property type="nucleotide sequence ID" value="XM_027758725.1"/>
</dbReference>
<evidence type="ECO:0000256" key="8">
    <source>
        <dbReference type="ARBA" id="ARBA00022827"/>
    </source>
</evidence>
<dbReference type="GO" id="GO:0006747">
    <property type="term" value="P:FAD biosynthetic process"/>
    <property type="evidence" value="ECO:0007669"/>
    <property type="project" value="TreeGrafter"/>
</dbReference>
<dbReference type="InterPro" id="IPR002500">
    <property type="entry name" value="PAPS_reduct_dom"/>
</dbReference>
<evidence type="ECO:0000256" key="12">
    <source>
        <dbReference type="ARBA" id="ARBA00049494"/>
    </source>
</evidence>
<evidence type="ECO:0000256" key="9">
    <source>
        <dbReference type="ARBA" id="ARBA00022840"/>
    </source>
</evidence>
<feature type="region of interest" description="Disordered" evidence="13">
    <location>
        <begin position="180"/>
        <end position="208"/>
    </location>
</feature>
<dbReference type="Proteomes" id="UP000287166">
    <property type="component" value="Unassembled WGS sequence"/>
</dbReference>
<dbReference type="FunCoup" id="A0A401GN28">
    <property type="interactions" value="125"/>
</dbReference>
<keyword evidence="4" id="KW-0288">FMN</keyword>
<sequence length="497" mass="53565">MTWNVTPSWLRAARISETFVRKSTPGQKSMLRASVHKDSIQEVLPYFLEAPLCRPYLAISKEVYALASSSDQLAPLVKESLEVIDDALDTFGQEHLSLSFNGGKDCTVLLHLLAAAVGGRNPNPKPCSAVYIPISSPFTQLESFVDESAKKYNLDLFHCPLPPSSDSHLPAEAVIAAATPTSSTSDTSGTSYAFAGEGARSRQKTKGGEGMKRALEIYKERFPHVEGILIGTRKSDPHGATLTFRNSTDRGWPKFERVNPIINWSYTDVWTYLRKLNIPYCSLYDEGYTSLGSSYNTFRNPALLVQSPCARCSRAQSSASDVTSISPSTSPSSPATDARNGARKAAPDKPPTSTPPYGDLIVVPGDRNAICFAEGVGDPLPDRLEVLPGDPQAMCFADESVRDPLPEMFEMIRGDPRATCIVDDRGCDPIPNRAALEVITGDPALVCYADADSSGACVCTGAATCAPRYRPAYELRDGNLERAGRAAGTVAAVQVLS</sequence>
<keyword evidence="9" id="KW-0067">ATP-binding</keyword>
<dbReference type="OrthoDB" id="270728at2759"/>
<dbReference type="AlphaFoldDB" id="A0A401GN28"/>
<feature type="compositionally biased region" description="Low complexity" evidence="13">
    <location>
        <begin position="320"/>
        <end position="338"/>
    </location>
</feature>
<dbReference type="GeneID" id="38780530"/>